<dbReference type="InterPro" id="IPR012551">
    <property type="entry name" value="DUF1707_SHOCT-like"/>
</dbReference>
<sequence length="216" mass="23218">MSDELVPNDPTRMRASDADRERVAQVLHKAAAEGRLDLHELDERLGATYSAKTYGELVPITSDLGVPSPALLPAVPQHAAVDRIGGTPGSSISFAFWSGCDRKGDWVVPRYHNAVAIMGGVTLDLTQARFAEAEVTINVFAFWGGVDIVVPEEVTVIVSGVGFMGAFENRTTSTPSIPGGPVVRITGLALMGGVDVKRPKRKKIKNKDRDRPELES</sequence>
<feature type="domain" description="DUF1707" evidence="2">
    <location>
        <begin position="13"/>
        <end position="64"/>
    </location>
</feature>
<evidence type="ECO:0000313" key="4">
    <source>
        <dbReference type="EMBL" id="MCS7484294.1"/>
    </source>
</evidence>
<evidence type="ECO:0000259" key="2">
    <source>
        <dbReference type="Pfam" id="PF08044"/>
    </source>
</evidence>
<feature type="domain" description="Cell wall-active antibiotics response LiaF-like C-terminal" evidence="3">
    <location>
        <begin position="112"/>
        <end position="167"/>
    </location>
</feature>
<evidence type="ECO:0000313" key="5">
    <source>
        <dbReference type="Proteomes" id="UP001141259"/>
    </source>
</evidence>
<dbReference type="Pfam" id="PF08044">
    <property type="entry name" value="DUF1707"/>
    <property type="match status" value="1"/>
</dbReference>
<feature type="region of interest" description="Disordered" evidence="1">
    <location>
        <begin position="1"/>
        <end position="20"/>
    </location>
</feature>
<keyword evidence="5" id="KW-1185">Reference proteome</keyword>
<dbReference type="PANTHER" id="PTHR40763:SF4">
    <property type="entry name" value="DUF1707 DOMAIN-CONTAINING PROTEIN"/>
    <property type="match status" value="1"/>
</dbReference>
<dbReference type="AlphaFoldDB" id="A0A9X2VX51"/>
<dbReference type="InterPro" id="IPR024425">
    <property type="entry name" value="LiaF-like_C"/>
</dbReference>
<evidence type="ECO:0000256" key="1">
    <source>
        <dbReference type="SAM" id="MobiDB-lite"/>
    </source>
</evidence>
<protein>
    <submittedName>
        <fullName evidence="4">DUF1707 domain-containing protein</fullName>
    </submittedName>
</protein>
<evidence type="ECO:0000259" key="3">
    <source>
        <dbReference type="Pfam" id="PF09922"/>
    </source>
</evidence>
<dbReference type="EMBL" id="JANYMP010000044">
    <property type="protein sequence ID" value="MCS7484294.1"/>
    <property type="molecule type" value="Genomic_DNA"/>
</dbReference>
<dbReference type="PANTHER" id="PTHR40763">
    <property type="entry name" value="MEMBRANE PROTEIN-RELATED"/>
    <property type="match status" value="1"/>
</dbReference>
<dbReference type="RefSeq" id="WP_259629746.1">
    <property type="nucleotide sequence ID" value="NZ_JANYMP010000044.1"/>
</dbReference>
<dbReference type="Pfam" id="PF09922">
    <property type="entry name" value="LiaF-like_C"/>
    <property type="match status" value="1"/>
</dbReference>
<reference evidence="4" key="1">
    <citation type="submission" date="2022-08" db="EMBL/GenBank/DDBJ databases">
        <authorList>
            <person name="Tistechok S."/>
            <person name="Samborskyy M."/>
            <person name="Roman I."/>
        </authorList>
    </citation>
    <scope>NUCLEOTIDE SEQUENCE</scope>
    <source>
        <strain evidence="4">DSM 103496</strain>
    </source>
</reference>
<accession>A0A9X2VX51</accession>
<proteinExistence type="predicted"/>
<organism evidence="4 5">
    <name type="scientific">Umezawaea endophytica</name>
    <dbReference type="NCBI Taxonomy" id="1654476"/>
    <lineage>
        <taxon>Bacteria</taxon>
        <taxon>Bacillati</taxon>
        <taxon>Actinomycetota</taxon>
        <taxon>Actinomycetes</taxon>
        <taxon>Pseudonocardiales</taxon>
        <taxon>Pseudonocardiaceae</taxon>
        <taxon>Umezawaea</taxon>
    </lineage>
</organism>
<name>A0A9X2VX51_9PSEU</name>
<dbReference type="Proteomes" id="UP001141259">
    <property type="component" value="Unassembled WGS sequence"/>
</dbReference>
<comment type="caution">
    <text evidence="4">The sequence shown here is derived from an EMBL/GenBank/DDBJ whole genome shotgun (WGS) entry which is preliminary data.</text>
</comment>
<feature type="compositionally biased region" description="Basic and acidic residues" evidence="1">
    <location>
        <begin position="11"/>
        <end position="20"/>
    </location>
</feature>
<gene>
    <name evidence="4" type="ORF">NZH93_46330</name>
</gene>